<dbReference type="Proteomes" id="UP000002051">
    <property type="component" value="Unassembled WGS sequence"/>
</dbReference>
<sequence>MTSSCFLLLDQYMTVIKDRNSVNAFKKCWMGLSNEDDDDKKLKMMMNISGGGWTWTKKEMRCKG</sequence>
<evidence type="ECO:0000313" key="1">
    <source>
        <dbReference type="EMBL" id="KEH44079.1"/>
    </source>
</evidence>
<reference evidence="1 3" key="1">
    <citation type="journal article" date="2011" name="Nature">
        <title>The Medicago genome provides insight into the evolution of rhizobial symbioses.</title>
        <authorList>
            <person name="Young N.D."/>
            <person name="Debelle F."/>
            <person name="Oldroyd G.E."/>
            <person name="Geurts R."/>
            <person name="Cannon S.B."/>
            <person name="Udvardi M.K."/>
            <person name="Benedito V.A."/>
            <person name="Mayer K.F."/>
            <person name="Gouzy J."/>
            <person name="Schoof H."/>
            <person name="Van de Peer Y."/>
            <person name="Proost S."/>
            <person name="Cook D.R."/>
            <person name="Meyers B.C."/>
            <person name="Spannagl M."/>
            <person name="Cheung F."/>
            <person name="De Mita S."/>
            <person name="Krishnakumar V."/>
            <person name="Gundlach H."/>
            <person name="Zhou S."/>
            <person name="Mudge J."/>
            <person name="Bharti A.K."/>
            <person name="Murray J.D."/>
            <person name="Naoumkina M.A."/>
            <person name="Rosen B."/>
            <person name="Silverstein K.A."/>
            <person name="Tang H."/>
            <person name="Rombauts S."/>
            <person name="Zhao P.X."/>
            <person name="Zhou P."/>
            <person name="Barbe V."/>
            <person name="Bardou P."/>
            <person name="Bechner M."/>
            <person name="Bellec A."/>
            <person name="Berger A."/>
            <person name="Berges H."/>
            <person name="Bidwell S."/>
            <person name="Bisseling T."/>
            <person name="Choisne N."/>
            <person name="Couloux A."/>
            <person name="Denny R."/>
            <person name="Deshpande S."/>
            <person name="Dai X."/>
            <person name="Doyle J.J."/>
            <person name="Dudez A.M."/>
            <person name="Farmer A.D."/>
            <person name="Fouteau S."/>
            <person name="Franken C."/>
            <person name="Gibelin C."/>
            <person name="Gish J."/>
            <person name="Goldstein S."/>
            <person name="Gonzalez A.J."/>
            <person name="Green P.J."/>
            <person name="Hallab A."/>
            <person name="Hartog M."/>
            <person name="Hua A."/>
            <person name="Humphray S.J."/>
            <person name="Jeong D.H."/>
            <person name="Jing Y."/>
            <person name="Jocker A."/>
            <person name="Kenton S.M."/>
            <person name="Kim D.J."/>
            <person name="Klee K."/>
            <person name="Lai H."/>
            <person name="Lang C."/>
            <person name="Lin S."/>
            <person name="Macmil S.L."/>
            <person name="Magdelenat G."/>
            <person name="Matthews L."/>
            <person name="McCorrison J."/>
            <person name="Monaghan E.L."/>
            <person name="Mun J.H."/>
            <person name="Najar F.Z."/>
            <person name="Nicholson C."/>
            <person name="Noirot C."/>
            <person name="O'Bleness M."/>
            <person name="Paule C.R."/>
            <person name="Poulain J."/>
            <person name="Prion F."/>
            <person name="Qin B."/>
            <person name="Qu C."/>
            <person name="Retzel E.F."/>
            <person name="Riddle C."/>
            <person name="Sallet E."/>
            <person name="Samain S."/>
            <person name="Samson N."/>
            <person name="Sanders I."/>
            <person name="Saurat O."/>
            <person name="Scarpelli C."/>
            <person name="Schiex T."/>
            <person name="Segurens B."/>
            <person name="Severin A.J."/>
            <person name="Sherrier D.J."/>
            <person name="Shi R."/>
            <person name="Sims S."/>
            <person name="Singer S.R."/>
            <person name="Sinharoy S."/>
            <person name="Sterck L."/>
            <person name="Viollet A."/>
            <person name="Wang B.B."/>
            <person name="Wang K."/>
            <person name="Wang M."/>
            <person name="Wang X."/>
            <person name="Warfsmann J."/>
            <person name="Weissenbach J."/>
            <person name="White D.D."/>
            <person name="White J.D."/>
            <person name="Wiley G.B."/>
            <person name="Wincker P."/>
            <person name="Xing Y."/>
            <person name="Yang L."/>
            <person name="Yao Z."/>
            <person name="Ying F."/>
            <person name="Zhai J."/>
            <person name="Zhou L."/>
            <person name="Zuber A."/>
            <person name="Denarie J."/>
            <person name="Dixon R.A."/>
            <person name="May G.D."/>
            <person name="Schwartz D.C."/>
            <person name="Rogers J."/>
            <person name="Quetier F."/>
            <person name="Town C.D."/>
            <person name="Roe B.A."/>
        </authorList>
    </citation>
    <scope>NUCLEOTIDE SEQUENCE [LARGE SCALE GENOMIC DNA]</scope>
    <source>
        <strain evidence="1">A17</strain>
        <strain evidence="2 3">cv. Jemalong A17</strain>
    </source>
</reference>
<reference evidence="2" key="3">
    <citation type="submission" date="2015-04" db="UniProtKB">
        <authorList>
            <consortium name="EnsemblPlants"/>
        </authorList>
    </citation>
    <scope>IDENTIFICATION</scope>
    <source>
        <strain evidence="2">cv. Jemalong A17</strain>
    </source>
</reference>
<proteinExistence type="predicted"/>
<protein>
    <submittedName>
        <fullName evidence="1 2">Uncharacterized protein</fullName>
    </submittedName>
</protein>
<evidence type="ECO:0000313" key="2">
    <source>
        <dbReference type="EnsemblPlants" id="KEH44079"/>
    </source>
</evidence>
<keyword evidence="3" id="KW-1185">Reference proteome</keyword>
<dbReference type="EMBL" id="CM001217">
    <property type="protein sequence ID" value="KEH44079.1"/>
    <property type="molecule type" value="Genomic_DNA"/>
</dbReference>
<organism evidence="1 3">
    <name type="scientific">Medicago truncatula</name>
    <name type="common">Barrel medic</name>
    <name type="synonym">Medicago tribuloides</name>
    <dbReference type="NCBI Taxonomy" id="3880"/>
    <lineage>
        <taxon>Eukaryota</taxon>
        <taxon>Viridiplantae</taxon>
        <taxon>Streptophyta</taxon>
        <taxon>Embryophyta</taxon>
        <taxon>Tracheophyta</taxon>
        <taxon>Spermatophyta</taxon>
        <taxon>Magnoliopsida</taxon>
        <taxon>eudicotyledons</taxon>
        <taxon>Gunneridae</taxon>
        <taxon>Pentapetalae</taxon>
        <taxon>rosids</taxon>
        <taxon>fabids</taxon>
        <taxon>Fabales</taxon>
        <taxon>Fabaceae</taxon>
        <taxon>Papilionoideae</taxon>
        <taxon>50 kb inversion clade</taxon>
        <taxon>NPAAA clade</taxon>
        <taxon>Hologalegina</taxon>
        <taxon>IRL clade</taxon>
        <taxon>Trifolieae</taxon>
        <taxon>Medicago</taxon>
    </lineage>
</organism>
<evidence type="ECO:0000313" key="3">
    <source>
        <dbReference type="Proteomes" id="UP000002051"/>
    </source>
</evidence>
<dbReference type="HOGENOM" id="CLU_2870961_0_0_1"/>
<dbReference type="EnsemblPlants" id="KEH44079">
    <property type="protein sequence ID" value="KEH44079"/>
    <property type="gene ID" value="MTR_1g107320"/>
</dbReference>
<reference evidence="1 3" key="2">
    <citation type="journal article" date="2014" name="BMC Genomics">
        <title>An improved genome release (version Mt4.0) for the model legume Medicago truncatula.</title>
        <authorList>
            <person name="Tang H."/>
            <person name="Krishnakumar V."/>
            <person name="Bidwell S."/>
            <person name="Rosen B."/>
            <person name="Chan A."/>
            <person name="Zhou S."/>
            <person name="Gentzbittel L."/>
            <person name="Childs K.L."/>
            <person name="Yandell M."/>
            <person name="Gundlach H."/>
            <person name="Mayer K.F."/>
            <person name="Schwartz D.C."/>
            <person name="Town C.D."/>
        </authorList>
    </citation>
    <scope>GENOME REANNOTATION</scope>
    <source>
        <strain evidence="1">A17</strain>
        <strain evidence="2 3">cv. Jemalong A17</strain>
    </source>
</reference>
<dbReference type="AlphaFoldDB" id="A0A072VPX9"/>
<name>A0A072VPX9_MEDTR</name>
<dbReference type="PaxDb" id="3880-AES71978"/>
<gene>
    <name evidence="1" type="ordered locus">MTR_1g107320</name>
</gene>
<accession>A0A072VPX9</accession>